<comment type="cofactor">
    <cofactor evidence="1">
        <name>Mg(2+)</name>
        <dbReference type="ChEBI" id="CHEBI:18420"/>
    </cofactor>
</comment>
<name>A0AAD9NMP3_RIDPI</name>
<dbReference type="PANTHER" id="PTHR12001:SF69">
    <property type="entry name" value="ALL TRANS-POLYPRENYL-DIPHOSPHATE SYNTHASE PDSS1"/>
    <property type="match status" value="1"/>
</dbReference>
<dbReference type="EMBL" id="JAODUO010000717">
    <property type="protein sequence ID" value="KAK2175645.1"/>
    <property type="molecule type" value="Genomic_DNA"/>
</dbReference>
<evidence type="ECO:0000256" key="4">
    <source>
        <dbReference type="ARBA" id="ARBA00022723"/>
    </source>
</evidence>
<dbReference type="GO" id="GO:0008299">
    <property type="term" value="P:isoprenoid biosynthetic process"/>
    <property type="evidence" value="ECO:0007669"/>
    <property type="project" value="UniProtKB-KW"/>
</dbReference>
<proteinExistence type="inferred from homology"/>
<evidence type="ECO:0000313" key="7">
    <source>
        <dbReference type="EMBL" id="KAK2175645.1"/>
    </source>
</evidence>
<evidence type="ECO:0000313" key="8">
    <source>
        <dbReference type="Proteomes" id="UP001209878"/>
    </source>
</evidence>
<dbReference type="InterPro" id="IPR008949">
    <property type="entry name" value="Isoprenoid_synthase_dom_sf"/>
</dbReference>
<evidence type="ECO:0000256" key="5">
    <source>
        <dbReference type="ARBA" id="ARBA00022842"/>
    </source>
</evidence>
<dbReference type="GO" id="GO:1990234">
    <property type="term" value="C:transferase complex"/>
    <property type="evidence" value="ECO:0007669"/>
    <property type="project" value="TreeGrafter"/>
</dbReference>
<evidence type="ECO:0000256" key="1">
    <source>
        <dbReference type="ARBA" id="ARBA00001946"/>
    </source>
</evidence>
<evidence type="ECO:0000256" key="3">
    <source>
        <dbReference type="ARBA" id="ARBA00022679"/>
    </source>
</evidence>
<keyword evidence="6" id="KW-0414">Isoprene biosynthesis</keyword>
<sequence length="249" mass="27428">MIAEMIHTASLVHDDVVDSSETRRGKMSVQSSWGQKNAIVAGDYIMSVSSIMLARVGNNQVMEAFSQILEDLVAGEFMQLGSKEDESERFNHYMMKTFKKTASLLANSCKSVAILGECSAEIIECAYQYGRNVGIAFQLVDDLLDFTSSEALMGKPTAADLKLGLATAPVLFAALEHPELNAMIMRRFSEPGDVATAWNLVAKSNGVAQTKMLARQHCQEALKHLMQLRPSQERSALVTVMHKVLNRLK</sequence>
<dbReference type="GO" id="GO:0004659">
    <property type="term" value="F:prenyltransferase activity"/>
    <property type="evidence" value="ECO:0007669"/>
    <property type="project" value="InterPro"/>
</dbReference>
<comment type="similarity">
    <text evidence="2">Belongs to the FPP/GGPP synthase family.</text>
</comment>
<comment type="caution">
    <text evidence="7">The sequence shown here is derived from an EMBL/GenBank/DDBJ whole genome shotgun (WGS) entry which is preliminary data.</text>
</comment>
<keyword evidence="4" id="KW-0479">Metal-binding</keyword>
<dbReference type="GO" id="GO:0006744">
    <property type="term" value="P:ubiquinone biosynthetic process"/>
    <property type="evidence" value="ECO:0007669"/>
    <property type="project" value="TreeGrafter"/>
</dbReference>
<dbReference type="Proteomes" id="UP001209878">
    <property type="component" value="Unassembled WGS sequence"/>
</dbReference>
<keyword evidence="3" id="KW-0808">Transferase</keyword>
<dbReference type="PROSITE" id="PS00444">
    <property type="entry name" value="POLYPRENYL_SYNTHASE_2"/>
    <property type="match status" value="1"/>
</dbReference>
<keyword evidence="8" id="KW-1185">Reference proteome</keyword>
<dbReference type="Pfam" id="PF00348">
    <property type="entry name" value="polyprenyl_synt"/>
    <property type="match status" value="1"/>
</dbReference>
<accession>A0AAD9NMP3</accession>
<dbReference type="PANTHER" id="PTHR12001">
    <property type="entry name" value="GERANYLGERANYL PYROPHOSPHATE SYNTHASE"/>
    <property type="match status" value="1"/>
</dbReference>
<organism evidence="7 8">
    <name type="scientific">Ridgeia piscesae</name>
    <name type="common">Tubeworm</name>
    <dbReference type="NCBI Taxonomy" id="27915"/>
    <lineage>
        <taxon>Eukaryota</taxon>
        <taxon>Metazoa</taxon>
        <taxon>Spiralia</taxon>
        <taxon>Lophotrochozoa</taxon>
        <taxon>Annelida</taxon>
        <taxon>Polychaeta</taxon>
        <taxon>Sedentaria</taxon>
        <taxon>Canalipalpata</taxon>
        <taxon>Sabellida</taxon>
        <taxon>Siboglinidae</taxon>
        <taxon>Ridgeia</taxon>
    </lineage>
</organism>
<dbReference type="SFLD" id="SFLDS00005">
    <property type="entry name" value="Isoprenoid_Synthase_Type_I"/>
    <property type="match status" value="1"/>
</dbReference>
<evidence type="ECO:0000256" key="6">
    <source>
        <dbReference type="ARBA" id="ARBA00023229"/>
    </source>
</evidence>
<dbReference type="AlphaFoldDB" id="A0AAD9NMP3"/>
<dbReference type="PROSITE" id="PS00723">
    <property type="entry name" value="POLYPRENYL_SYNTHASE_1"/>
    <property type="match status" value="1"/>
</dbReference>
<gene>
    <name evidence="7" type="ORF">NP493_717g01054</name>
</gene>
<dbReference type="Gene3D" id="1.10.600.10">
    <property type="entry name" value="Farnesyl Diphosphate Synthase"/>
    <property type="match status" value="1"/>
</dbReference>
<dbReference type="GO" id="GO:0046872">
    <property type="term" value="F:metal ion binding"/>
    <property type="evidence" value="ECO:0007669"/>
    <property type="project" value="UniProtKB-KW"/>
</dbReference>
<evidence type="ECO:0008006" key="9">
    <source>
        <dbReference type="Google" id="ProtNLM"/>
    </source>
</evidence>
<dbReference type="GO" id="GO:0005739">
    <property type="term" value="C:mitochondrion"/>
    <property type="evidence" value="ECO:0007669"/>
    <property type="project" value="TreeGrafter"/>
</dbReference>
<dbReference type="InterPro" id="IPR000092">
    <property type="entry name" value="Polyprenyl_synt"/>
</dbReference>
<dbReference type="InterPro" id="IPR033749">
    <property type="entry name" value="Polyprenyl_synt_CS"/>
</dbReference>
<dbReference type="CDD" id="cd00685">
    <property type="entry name" value="Trans_IPPS_HT"/>
    <property type="match status" value="1"/>
</dbReference>
<keyword evidence="5" id="KW-0460">Magnesium</keyword>
<evidence type="ECO:0000256" key="2">
    <source>
        <dbReference type="ARBA" id="ARBA00006706"/>
    </source>
</evidence>
<reference evidence="7" key="1">
    <citation type="journal article" date="2023" name="Mol. Biol. Evol.">
        <title>Third-Generation Sequencing Reveals the Adaptive Role of the Epigenome in Three Deep-Sea Polychaetes.</title>
        <authorList>
            <person name="Perez M."/>
            <person name="Aroh O."/>
            <person name="Sun Y."/>
            <person name="Lan Y."/>
            <person name="Juniper S.K."/>
            <person name="Young C.R."/>
            <person name="Angers B."/>
            <person name="Qian P.Y."/>
        </authorList>
    </citation>
    <scope>NUCLEOTIDE SEQUENCE</scope>
    <source>
        <strain evidence="7">R07B-5</strain>
    </source>
</reference>
<protein>
    <recommendedName>
        <fullName evidence="9">Decaprenyl-diphosphate synthase subunit 1</fullName>
    </recommendedName>
</protein>
<dbReference type="SUPFAM" id="SSF48576">
    <property type="entry name" value="Terpenoid synthases"/>
    <property type="match status" value="1"/>
</dbReference>